<feature type="transmembrane region" description="Helical" evidence="5">
    <location>
        <begin position="226"/>
        <end position="250"/>
    </location>
</feature>
<dbReference type="eggNOG" id="COG2981">
    <property type="taxonomic scope" value="Bacteria"/>
</dbReference>
<dbReference type="RefSeq" id="WP_011829671.1">
    <property type="nucleotide sequence ID" value="NC_008825.1"/>
</dbReference>
<dbReference type="HOGENOM" id="CLU_069319_0_0_4"/>
<name>A2SHJ5_METPP</name>
<evidence type="ECO:0000256" key="4">
    <source>
        <dbReference type="ARBA" id="ARBA00023136"/>
    </source>
</evidence>
<evidence type="ECO:0000313" key="7">
    <source>
        <dbReference type="Proteomes" id="UP000000366"/>
    </source>
</evidence>
<accession>A2SHJ5</accession>
<proteinExistence type="predicted"/>
<dbReference type="InterPro" id="IPR059112">
    <property type="entry name" value="CysZ/EI24"/>
</dbReference>
<evidence type="ECO:0000256" key="2">
    <source>
        <dbReference type="ARBA" id="ARBA00022692"/>
    </source>
</evidence>
<dbReference type="Proteomes" id="UP000000366">
    <property type="component" value="Chromosome"/>
</dbReference>
<evidence type="ECO:0000313" key="6">
    <source>
        <dbReference type="EMBL" id="ABM95034.1"/>
    </source>
</evidence>
<feature type="transmembrane region" description="Helical" evidence="5">
    <location>
        <begin position="160"/>
        <end position="180"/>
    </location>
</feature>
<dbReference type="AlphaFoldDB" id="A2SHJ5"/>
<keyword evidence="2 5" id="KW-0812">Transmembrane</keyword>
<evidence type="ECO:0000256" key="1">
    <source>
        <dbReference type="ARBA" id="ARBA00004141"/>
    </source>
</evidence>
<evidence type="ECO:0000256" key="5">
    <source>
        <dbReference type="SAM" id="Phobius"/>
    </source>
</evidence>
<sequence length="291" mass="31709">MKQLVDSFWRAAAYCLHPRVIWLSVLPLLLTGVLAAVLGYFFWESALIAVRTQLDAWSLTGSALGWLESVGAGSLRTLVAPLIVLALAVPALVILSLLAVALIMMPRLVDLVAQRRFAALERRHGEPVWRSVLYSLGATLLAVGALVISMPLWLVPPLVLLLPPLIWGWLSYRVMSFDALAEHATRDERRELMRVHRLPLLGIGIVTGYLGAAPALVWAVSAALLVFAPVLIVVSVWLYTLVFAFSSLWFSHYCLAELQALRERSAALTPPRPDAIGIDAVPAAPPALPPV</sequence>
<gene>
    <name evidence="6" type="ordered locus">Mpe_A2078</name>
</gene>
<feature type="transmembrane region" description="Helical" evidence="5">
    <location>
        <begin position="132"/>
        <end position="154"/>
    </location>
</feature>
<dbReference type="Pfam" id="PF07264">
    <property type="entry name" value="EI24"/>
    <property type="match status" value="1"/>
</dbReference>
<dbReference type="KEGG" id="mpt:Mpe_A2078"/>
<keyword evidence="4 5" id="KW-0472">Membrane</keyword>
<feature type="transmembrane region" description="Helical" evidence="5">
    <location>
        <begin position="200"/>
        <end position="220"/>
    </location>
</feature>
<feature type="transmembrane region" description="Helical" evidence="5">
    <location>
        <begin position="78"/>
        <end position="105"/>
    </location>
</feature>
<keyword evidence="3 5" id="KW-1133">Transmembrane helix</keyword>
<protein>
    <submittedName>
        <fullName evidence="6">Putative membrane protein</fullName>
    </submittedName>
</protein>
<comment type="subcellular location">
    <subcellularLocation>
        <location evidence="1">Membrane</location>
        <topology evidence="1">Multi-pass membrane protein</topology>
    </subcellularLocation>
</comment>
<dbReference type="STRING" id="420662.Mpe_A2078"/>
<evidence type="ECO:0000256" key="3">
    <source>
        <dbReference type="ARBA" id="ARBA00022989"/>
    </source>
</evidence>
<dbReference type="EMBL" id="CP000555">
    <property type="protein sequence ID" value="ABM95034.1"/>
    <property type="molecule type" value="Genomic_DNA"/>
</dbReference>
<feature type="transmembrane region" description="Helical" evidence="5">
    <location>
        <begin position="20"/>
        <end position="43"/>
    </location>
</feature>
<organism evidence="6 7">
    <name type="scientific">Methylibium petroleiphilum (strain ATCC BAA-1232 / LMG 22953 / PM1)</name>
    <dbReference type="NCBI Taxonomy" id="420662"/>
    <lineage>
        <taxon>Bacteria</taxon>
        <taxon>Pseudomonadati</taxon>
        <taxon>Pseudomonadota</taxon>
        <taxon>Betaproteobacteria</taxon>
        <taxon>Burkholderiales</taxon>
        <taxon>Sphaerotilaceae</taxon>
        <taxon>Methylibium</taxon>
    </lineage>
</organism>
<reference evidence="6 7" key="1">
    <citation type="journal article" date="2007" name="J. Bacteriol.">
        <title>Whole-genome analysis of the methyl tert-butyl ether-degrading beta-proteobacterium Methylibium petroleiphilum PM1.</title>
        <authorList>
            <person name="Kane S.R."/>
            <person name="Chakicherla A.Y."/>
            <person name="Chain P.S.G."/>
            <person name="Schmidt R."/>
            <person name="Shin M.W."/>
            <person name="Legler T.C."/>
            <person name="Scow K.M."/>
            <person name="Larimer F.W."/>
            <person name="Lucas S.M."/>
            <person name="Richardson P.M."/>
            <person name="Hristova K.R."/>
        </authorList>
    </citation>
    <scope>NUCLEOTIDE SEQUENCE [LARGE SCALE GENOMIC DNA]</scope>
    <source>
        <strain evidence="7">ATCC BAA-1232 / LMG 22953 / PM1</strain>
    </source>
</reference>
<keyword evidence="7" id="KW-1185">Reference proteome</keyword>